<dbReference type="EMBL" id="JAHRIN010025573">
    <property type="protein sequence ID" value="MEQ2199939.1"/>
    <property type="molecule type" value="Genomic_DNA"/>
</dbReference>
<reference evidence="2 3" key="1">
    <citation type="submission" date="2021-06" db="EMBL/GenBank/DDBJ databases">
        <authorList>
            <person name="Palmer J.M."/>
        </authorList>
    </citation>
    <scope>NUCLEOTIDE SEQUENCE [LARGE SCALE GENOMIC DNA]</scope>
    <source>
        <strain evidence="2 3">XC_2019</strain>
        <tissue evidence="2">Muscle</tissue>
    </source>
</reference>
<dbReference type="InterPro" id="IPR050868">
    <property type="entry name" value="ELMO_domain-containing"/>
</dbReference>
<keyword evidence="3" id="KW-1185">Reference proteome</keyword>
<dbReference type="Pfam" id="PF04727">
    <property type="entry name" value="ELMO_CED12"/>
    <property type="match status" value="1"/>
</dbReference>
<comment type="caution">
    <text evidence="2">The sequence shown here is derived from an EMBL/GenBank/DDBJ whole genome shotgun (WGS) entry which is preliminary data.</text>
</comment>
<proteinExistence type="predicted"/>
<gene>
    <name evidence="2" type="primary">ELMO2</name>
    <name evidence="2" type="ORF">XENOCAPTIV_017533</name>
</gene>
<dbReference type="PANTHER" id="PTHR12771:SF8">
    <property type="entry name" value="ENGULFMENT AND CELL MOTILITY PROTEIN 2"/>
    <property type="match status" value="1"/>
</dbReference>
<name>A0ABV0QVR8_9TELE</name>
<evidence type="ECO:0000313" key="2">
    <source>
        <dbReference type="EMBL" id="MEQ2199939.1"/>
    </source>
</evidence>
<feature type="domain" description="ELMO" evidence="1">
    <location>
        <begin position="58"/>
        <end position="98"/>
    </location>
</feature>
<dbReference type="Proteomes" id="UP001434883">
    <property type="component" value="Unassembled WGS sequence"/>
</dbReference>
<evidence type="ECO:0000259" key="1">
    <source>
        <dbReference type="Pfam" id="PF04727"/>
    </source>
</evidence>
<dbReference type="PANTHER" id="PTHR12771">
    <property type="entry name" value="ENGULFMENT AND CELL MOTILITY"/>
    <property type="match status" value="1"/>
</dbReference>
<protein>
    <submittedName>
        <fullName evidence="2">Engulfment and cell motility protein 2</fullName>
    </submittedName>
</protein>
<evidence type="ECO:0000313" key="3">
    <source>
        <dbReference type="Proteomes" id="UP001434883"/>
    </source>
</evidence>
<accession>A0ABV0QVR8</accession>
<sequence>MCKRTDDSLHADYQAMPILDQYLWASLVSSSTAAYGQPTCFYFGNVFVCSANEGCNDYYPMFFTHDRAWEEFFCVCIQLLNKTWKEMRATAEDFNKVMQVVREQITRALAMKPSSIDQLKNKLRGLNYSEILRLRQSERISQDDFQSPPIMSVLNFTA</sequence>
<dbReference type="InterPro" id="IPR006816">
    <property type="entry name" value="ELMO_dom"/>
</dbReference>
<organism evidence="2 3">
    <name type="scientific">Xenoophorus captivus</name>
    <dbReference type="NCBI Taxonomy" id="1517983"/>
    <lineage>
        <taxon>Eukaryota</taxon>
        <taxon>Metazoa</taxon>
        <taxon>Chordata</taxon>
        <taxon>Craniata</taxon>
        <taxon>Vertebrata</taxon>
        <taxon>Euteleostomi</taxon>
        <taxon>Actinopterygii</taxon>
        <taxon>Neopterygii</taxon>
        <taxon>Teleostei</taxon>
        <taxon>Neoteleostei</taxon>
        <taxon>Acanthomorphata</taxon>
        <taxon>Ovalentaria</taxon>
        <taxon>Atherinomorphae</taxon>
        <taxon>Cyprinodontiformes</taxon>
        <taxon>Goodeidae</taxon>
        <taxon>Xenoophorus</taxon>
    </lineage>
</organism>